<name>A0A9X9JN32_9CAUD</name>
<keyword evidence="2" id="KW-1185">Reference proteome</keyword>
<proteinExistence type="predicted"/>
<evidence type="ECO:0000313" key="2">
    <source>
        <dbReference type="Proteomes" id="UP001164550"/>
    </source>
</evidence>
<dbReference type="Proteomes" id="UP001164550">
    <property type="component" value="Segment"/>
</dbReference>
<accession>A0A9X9JN32</accession>
<dbReference type="EMBL" id="ON932081">
    <property type="protein sequence ID" value="UYA98832.1"/>
    <property type="molecule type" value="Genomic_DNA"/>
</dbReference>
<evidence type="ECO:0000313" key="1">
    <source>
        <dbReference type="EMBL" id="UYA98832.1"/>
    </source>
</evidence>
<sequence>MNFEKIAAYFQRGDSYKSSRAFPRVPTRAHTHAHGRAYTHMTRRAFLPEPSCTRAMLSRILAER</sequence>
<gene>
    <name evidence="1" type="ORF">IVIADoCa7_6</name>
</gene>
<organism evidence="1 2">
    <name type="scientific">Xanthomonas phage vB_Xar_IVIA-DoCa7</name>
    <dbReference type="NCBI Taxonomy" id="2975534"/>
    <lineage>
        <taxon>Viruses</taxon>
        <taxon>Duplodnaviria</taxon>
        <taxon>Heunggongvirae</taxon>
        <taxon>Uroviricota</taxon>
        <taxon>Caudoviricetes</taxon>
        <taxon>Autographivirales</taxon>
        <taxon>Autonotataviridae</taxon>
        <taxon>Paternavirus</taxon>
        <taxon>Paternavirus doca7</taxon>
    </lineage>
</organism>
<reference evidence="1" key="1">
    <citation type="submission" date="2022-07" db="EMBL/GenBank/DDBJ databases">
        <title>Comparative analysis of new lytic phages for the biological control of phytopathogenic Xanthomonas spp.</title>
        <authorList>
            <person name="Domingo-Calap M.L."/>
            <person name="Bernabeu-Gimeno M."/>
            <person name="Aure C.M."/>
            <person name="Marco-Noales E."/>
            <person name="Domingo-Calap P."/>
        </authorList>
    </citation>
    <scope>NUCLEOTIDE SEQUENCE</scope>
</reference>
<protein>
    <submittedName>
        <fullName evidence="1">Uncharacterized protein</fullName>
    </submittedName>
</protein>